<dbReference type="NCBIfam" id="TIGR04336">
    <property type="entry name" value="AmmeMemoSam_B"/>
    <property type="match status" value="1"/>
</dbReference>
<proteinExistence type="inferred from homology"/>
<dbReference type="Proteomes" id="UP000241890">
    <property type="component" value="Unassembled WGS sequence"/>
</dbReference>
<evidence type="ECO:0000256" key="1">
    <source>
        <dbReference type="ARBA" id="ARBA00006315"/>
    </source>
</evidence>
<keyword evidence="3" id="KW-1185">Reference proteome</keyword>
<dbReference type="PANTHER" id="PTHR11060:SF0">
    <property type="entry name" value="PROTEIN MEMO1"/>
    <property type="match status" value="1"/>
</dbReference>
<dbReference type="HAMAP" id="MF_00055">
    <property type="entry name" value="MEMO1"/>
    <property type="match status" value="1"/>
</dbReference>
<dbReference type="EMBL" id="BEYU01000109">
    <property type="protein sequence ID" value="GBG31911.1"/>
    <property type="molecule type" value="Genomic_DNA"/>
</dbReference>
<comment type="caution">
    <text evidence="2">The sequence shown here is derived from an EMBL/GenBank/DDBJ whole genome shotgun (WGS) entry which is preliminary data.</text>
</comment>
<dbReference type="OrthoDB" id="417112at2759"/>
<evidence type="ECO:0000313" key="2">
    <source>
        <dbReference type="EMBL" id="GBG31911.1"/>
    </source>
</evidence>
<dbReference type="InterPro" id="IPR002737">
    <property type="entry name" value="MEMO1_fam"/>
</dbReference>
<organism evidence="2 3">
    <name type="scientific">Hondaea fermentalgiana</name>
    <dbReference type="NCBI Taxonomy" id="2315210"/>
    <lineage>
        <taxon>Eukaryota</taxon>
        <taxon>Sar</taxon>
        <taxon>Stramenopiles</taxon>
        <taxon>Bigyra</taxon>
        <taxon>Labyrinthulomycetes</taxon>
        <taxon>Thraustochytrida</taxon>
        <taxon>Thraustochytriidae</taxon>
        <taxon>Hondaea</taxon>
    </lineage>
</organism>
<dbReference type="InParanoid" id="A0A2R5GU45"/>
<dbReference type="FunCoup" id="A0A2R5GU45">
    <property type="interactions" value="409"/>
</dbReference>
<dbReference type="CDD" id="cd07361">
    <property type="entry name" value="MEMO_like"/>
    <property type="match status" value="1"/>
</dbReference>
<protein>
    <submittedName>
        <fullName evidence="2">Protein MEMO1</fullName>
    </submittedName>
</protein>
<dbReference type="AlphaFoldDB" id="A0A2R5GU45"/>
<name>A0A2R5GU45_9STRA</name>
<dbReference type="PANTHER" id="PTHR11060">
    <property type="entry name" value="PROTEIN MEMO1"/>
    <property type="match status" value="1"/>
</dbReference>
<sequence>MAGVGAAAYVRTALHASSWYSDRASELESQLAGWLKNAREKSPQPDEAAQGRCAAVIAPHAGYSYSGPTAAWAYKYIDPSRIKRVFILGPSHHVYLENCALSSATAYATPIGNMQLDADTAQELRNAAPSGTFGTMSRSVDEEEHSIEMHLPYVVHVMRGHDFKIVPILVGNLDDRAEQQMGALLAPYLADPENFFVISSDFCHWGKRFRYTPHDASAGPIHKSIENLDKRGMALIESLDVSGFAAYLRETRNTICGRHPIGVLLNAIQASPLELSLKFTHYAQSSPCTRMSDSSVSYASAVVTAPAVSS</sequence>
<evidence type="ECO:0000313" key="3">
    <source>
        <dbReference type="Proteomes" id="UP000241890"/>
    </source>
</evidence>
<dbReference type="Pfam" id="PF01875">
    <property type="entry name" value="Memo"/>
    <property type="match status" value="1"/>
</dbReference>
<gene>
    <name evidence="2" type="ORF">FCC1311_081362</name>
</gene>
<dbReference type="Gene3D" id="3.40.830.10">
    <property type="entry name" value="LigB-like"/>
    <property type="match status" value="1"/>
</dbReference>
<reference evidence="2 3" key="1">
    <citation type="submission" date="2017-12" db="EMBL/GenBank/DDBJ databases">
        <title>Sequencing, de novo assembly and annotation of complete genome of a new Thraustochytrid species, strain FCC1311.</title>
        <authorList>
            <person name="Sedici K."/>
            <person name="Godart F."/>
            <person name="Aiese Cigliano R."/>
            <person name="Sanseverino W."/>
            <person name="Barakat M."/>
            <person name="Ortet P."/>
            <person name="Marechal E."/>
            <person name="Cagnac O."/>
            <person name="Amato A."/>
        </authorList>
    </citation>
    <scope>NUCLEOTIDE SEQUENCE [LARGE SCALE GENOMIC DNA]</scope>
</reference>
<comment type="similarity">
    <text evidence="1">Belongs to the MEMO1 family.</text>
</comment>
<accession>A0A2R5GU45</accession>